<evidence type="ECO:0000256" key="1">
    <source>
        <dbReference type="SAM" id="Coils"/>
    </source>
</evidence>
<dbReference type="InterPro" id="IPR029048">
    <property type="entry name" value="HSP70_C_sf"/>
</dbReference>
<dbReference type="OMA" id="MSWLDEN"/>
<protein>
    <submittedName>
        <fullName evidence="2">Putative Heat shock protein 70kD</fullName>
    </submittedName>
</protein>
<feature type="coiled-coil region" evidence="1">
    <location>
        <begin position="58"/>
        <end position="85"/>
    </location>
</feature>
<dbReference type="Proteomes" id="UP000238479">
    <property type="component" value="Chromosome 7"/>
</dbReference>
<dbReference type="EMBL" id="PDCK01000045">
    <property type="protein sequence ID" value="PRQ18029.1"/>
    <property type="molecule type" value="Genomic_DNA"/>
</dbReference>
<dbReference type="Gene3D" id="1.20.1270.10">
    <property type="match status" value="1"/>
</dbReference>
<proteinExistence type="predicted"/>
<comment type="caution">
    <text evidence="2">The sequence shown here is derived from an EMBL/GenBank/DDBJ whole genome shotgun (WGS) entry which is preliminary data.</text>
</comment>
<evidence type="ECO:0000313" key="2">
    <source>
        <dbReference type="EMBL" id="PRQ18029.1"/>
    </source>
</evidence>
<dbReference type="AlphaFoldDB" id="A0A2P6P7Y0"/>
<organism evidence="2 3">
    <name type="scientific">Rosa chinensis</name>
    <name type="common">China rose</name>
    <dbReference type="NCBI Taxonomy" id="74649"/>
    <lineage>
        <taxon>Eukaryota</taxon>
        <taxon>Viridiplantae</taxon>
        <taxon>Streptophyta</taxon>
        <taxon>Embryophyta</taxon>
        <taxon>Tracheophyta</taxon>
        <taxon>Spermatophyta</taxon>
        <taxon>Magnoliopsida</taxon>
        <taxon>eudicotyledons</taxon>
        <taxon>Gunneridae</taxon>
        <taxon>Pentapetalae</taxon>
        <taxon>rosids</taxon>
        <taxon>fabids</taxon>
        <taxon>Rosales</taxon>
        <taxon>Rosaceae</taxon>
        <taxon>Rosoideae</taxon>
        <taxon>Rosoideae incertae sedis</taxon>
        <taxon>Rosa</taxon>
    </lineage>
</organism>
<accession>A0A2P6P7Y0</accession>
<gene>
    <name evidence="2" type="ORF">RchiOBHm_Chr7g0201421</name>
</gene>
<keyword evidence="3" id="KW-1185">Reference proteome</keyword>
<sequence>MVKEAEKYKLEDREKKKKMEAKLALKDYASNMVDTVSNILNLNEADKTQIVDAVETVVMSWLDENENKLAECENYENEMRKLENLCNSMWPKMN</sequence>
<evidence type="ECO:0000313" key="3">
    <source>
        <dbReference type="Proteomes" id="UP000238479"/>
    </source>
</evidence>
<dbReference type="Gramene" id="PRQ18029">
    <property type="protein sequence ID" value="PRQ18029"/>
    <property type="gene ID" value="RchiOBHm_Chr7g0201421"/>
</dbReference>
<dbReference type="SUPFAM" id="SSF100934">
    <property type="entry name" value="Heat shock protein 70kD (HSP70), C-terminal subdomain"/>
    <property type="match status" value="1"/>
</dbReference>
<name>A0A2P6P7Y0_ROSCH</name>
<keyword evidence="1" id="KW-0175">Coiled coil</keyword>
<keyword evidence="2" id="KW-0346">Stress response</keyword>
<dbReference type="STRING" id="74649.A0A2P6P7Y0"/>
<reference evidence="2 3" key="1">
    <citation type="journal article" date="2018" name="Nat. Genet.">
        <title>The Rosa genome provides new insights in the design of modern roses.</title>
        <authorList>
            <person name="Bendahmane M."/>
        </authorList>
    </citation>
    <scope>NUCLEOTIDE SEQUENCE [LARGE SCALE GENOMIC DNA]</scope>
    <source>
        <strain evidence="3">cv. Old Blush</strain>
    </source>
</reference>